<evidence type="ECO:0000256" key="1">
    <source>
        <dbReference type="SAM" id="SignalP"/>
    </source>
</evidence>
<proteinExistence type="predicted"/>
<dbReference type="AlphaFoldDB" id="A0A8H7TBB5"/>
<keyword evidence="1" id="KW-0732">Signal</keyword>
<dbReference type="EMBL" id="JAFJYH010000201">
    <property type="protein sequence ID" value="KAG4415997.1"/>
    <property type="molecule type" value="Genomic_DNA"/>
</dbReference>
<sequence>MQFLRALLPLVAVLPPSLENPLRTAQSTDNGVVSPSTTFSSDAIARPKYNETAKVLFWNDVDFKGDKKHYQVIDDKCYNLPKTLMNYVVSAKLEPKIWYCTFFPQENCEAEDESDEVHQLPAGEYDFLFPEGIDFVSFKCKLYKKRLESALAHAGSISPSDSLDPQPHASEFATSLKTMLSPFEIEVFILPRLSGPSSIMEFLPGSPACRLLTSHTETAFRSIAMGNALKICITFEQPDCEGPIFNEIFSTTEFLPPSRLGLKSIKCSTDYSAWATEDPSTKSLTPAISNNFVPSVKLYLYPDYNGPVSDIPYYPGTWGCVPLQEPEEYAFHSIEMSPEFRSCKFYPDMACHGNVLLEIQESTRFVPGDGNFAYQDYVLLFRRISNCIGKITEVASQALAEQLRQKRWTIAAAGAHMPFM</sequence>
<dbReference type="Proteomes" id="UP000664132">
    <property type="component" value="Unassembled WGS sequence"/>
</dbReference>
<keyword evidence="3" id="KW-1185">Reference proteome</keyword>
<feature type="signal peptide" evidence="1">
    <location>
        <begin position="1"/>
        <end position="19"/>
    </location>
</feature>
<evidence type="ECO:0000313" key="2">
    <source>
        <dbReference type="EMBL" id="KAG4415997.1"/>
    </source>
</evidence>
<comment type="caution">
    <text evidence="2">The sequence shown here is derived from an EMBL/GenBank/DDBJ whole genome shotgun (WGS) entry which is preliminary data.</text>
</comment>
<dbReference type="OrthoDB" id="3555421at2759"/>
<feature type="chain" id="PRO_5034749047" evidence="1">
    <location>
        <begin position="20"/>
        <end position="420"/>
    </location>
</feature>
<protein>
    <submittedName>
        <fullName evidence="2">Uncharacterized protein</fullName>
    </submittedName>
</protein>
<reference evidence="2" key="1">
    <citation type="submission" date="2021-02" db="EMBL/GenBank/DDBJ databases">
        <title>Genome sequence Cadophora malorum strain M34.</title>
        <authorList>
            <person name="Stefanovic E."/>
            <person name="Vu D."/>
            <person name="Scully C."/>
            <person name="Dijksterhuis J."/>
            <person name="Roader J."/>
            <person name="Houbraken J."/>
        </authorList>
    </citation>
    <scope>NUCLEOTIDE SEQUENCE</scope>
    <source>
        <strain evidence="2">M34</strain>
    </source>
</reference>
<accession>A0A8H7TBB5</accession>
<gene>
    <name evidence="2" type="ORF">IFR04_010882</name>
</gene>
<name>A0A8H7TBB5_9HELO</name>
<organism evidence="2 3">
    <name type="scientific">Cadophora malorum</name>
    <dbReference type="NCBI Taxonomy" id="108018"/>
    <lineage>
        <taxon>Eukaryota</taxon>
        <taxon>Fungi</taxon>
        <taxon>Dikarya</taxon>
        <taxon>Ascomycota</taxon>
        <taxon>Pezizomycotina</taxon>
        <taxon>Leotiomycetes</taxon>
        <taxon>Helotiales</taxon>
        <taxon>Ploettnerulaceae</taxon>
        <taxon>Cadophora</taxon>
    </lineage>
</organism>
<evidence type="ECO:0000313" key="3">
    <source>
        <dbReference type="Proteomes" id="UP000664132"/>
    </source>
</evidence>